<dbReference type="AlphaFoldDB" id="A0A223LYM8"/>
<reference evidence="1" key="1">
    <citation type="submission" date="2017-07" db="EMBL/GenBank/DDBJ databases">
        <authorList>
            <person name="Sun Z.S."/>
            <person name="Albrecht U."/>
            <person name="Echele G."/>
            <person name="Lee C.C."/>
        </authorList>
    </citation>
    <scope>NUCLEOTIDE SEQUENCE</scope>
    <source>
        <strain evidence="1">172</strain>
    </source>
</reference>
<proteinExistence type="predicted"/>
<dbReference type="GO" id="GO:0055085">
    <property type="term" value="P:transmembrane transport"/>
    <property type="evidence" value="ECO:0007669"/>
    <property type="project" value="TreeGrafter"/>
</dbReference>
<dbReference type="PANTHER" id="PTHR36920">
    <property type="match status" value="1"/>
</dbReference>
<dbReference type="GO" id="GO:0019867">
    <property type="term" value="C:outer membrane"/>
    <property type="evidence" value="ECO:0007669"/>
    <property type="project" value="InterPro"/>
</dbReference>
<dbReference type="EMBL" id="MF495680">
    <property type="protein sequence ID" value="ASU10328.1"/>
    <property type="molecule type" value="Genomic_DNA"/>
</dbReference>
<accession>A0A223LYM8</accession>
<dbReference type="GO" id="GO:0044384">
    <property type="term" value="C:host outer membrane"/>
    <property type="evidence" value="ECO:0007669"/>
    <property type="project" value="InterPro"/>
</dbReference>
<dbReference type="InterPro" id="IPR000758">
    <property type="entry name" value="Enterovir_OMP"/>
</dbReference>
<dbReference type="Pfam" id="PF03922">
    <property type="entry name" value="OmpW"/>
    <property type="match status" value="1"/>
</dbReference>
<sequence length="268" mass="29101">MALDAGSYNLSKQVFQLVVWGLNEIEMARKDVTPIDLFLCNLCSKSITLHLQGHIVSGLTASNENKKRDYVMKKLLPLMIAAAVTSPFAMAHQAGDILVRGGLAVVSPQDSGNSFEINDNAQLGLTLTYMATDNFGVELLAATPFSHSVKIGDTEVAKVKHLPPTLMAQYYFGDAQSKVRPYVGVGVNYTNFFDEKGRGPLTNSDVSLDDSWGVAGQVGIDMAITDRWFVNGSAWIMDIDTDVHVNGGDGIKTKIDPMVFMVGAGYRF</sequence>
<organism evidence="1">
    <name type="scientific">Aeromonas veronii</name>
    <dbReference type="NCBI Taxonomy" id="654"/>
    <lineage>
        <taxon>Bacteria</taxon>
        <taxon>Pseudomonadati</taxon>
        <taxon>Pseudomonadota</taxon>
        <taxon>Gammaproteobacteria</taxon>
        <taxon>Aeromonadales</taxon>
        <taxon>Aeromonadaceae</taxon>
        <taxon>Aeromonas</taxon>
    </lineage>
</organism>
<dbReference type="Gene3D" id="2.40.160.20">
    <property type="match status" value="1"/>
</dbReference>
<dbReference type="InterPro" id="IPR011250">
    <property type="entry name" value="OMP/PagP_B-barrel"/>
</dbReference>
<name>A0A223LYM8_AERVE</name>
<dbReference type="SUPFAM" id="SSF56925">
    <property type="entry name" value="OMPA-like"/>
    <property type="match status" value="1"/>
</dbReference>
<dbReference type="InterPro" id="IPR005618">
    <property type="entry name" value="OMPW"/>
</dbReference>
<dbReference type="PANTHER" id="PTHR36920:SF1">
    <property type="entry name" value="OUTER MEMBRANE PROTEIN W"/>
    <property type="match status" value="1"/>
</dbReference>
<dbReference type="PROSITE" id="PS00695">
    <property type="entry name" value="ENT_VIR_OMP_2"/>
    <property type="match status" value="1"/>
</dbReference>
<protein>
    <submittedName>
        <fullName evidence="1">Outer membrane protein W</fullName>
    </submittedName>
</protein>
<evidence type="ECO:0000313" key="1">
    <source>
        <dbReference type="EMBL" id="ASU10328.1"/>
    </source>
</evidence>